<dbReference type="EMBL" id="RSCL01000016">
    <property type="protein sequence ID" value="RUT02549.1"/>
    <property type="molecule type" value="Genomic_DNA"/>
</dbReference>
<proteinExistence type="predicted"/>
<evidence type="ECO:0008006" key="4">
    <source>
        <dbReference type="Google" id="ProtNLM"/>
    </source>
</evidence>
<feature type="chain" id="PRO_5030082985" description="Lipoprotein" evidence="1">
    <location>
        <begin position="25"/>
        <end position="224"/>
    </location>
</feature>
<reference evidence="2" key="2">
    <citation type="journal article" date="2019" name="Genome Biol. Evol.">
        <title>Day and night: Metabolic profiles and evolutionary relationships of six axenic non-marine cyanobacteria.</title>
        <authorList>
            <person name="Will S.E."/>
            <person name="Henke P."/>
            <person name="Boedeker C."/>
            <person name="Huang S."/>
            <person name="Brinkmann H."/>
            <person name="Rohde M."/>
            <person name="Jarek M."/>
            <person name="Friedl T."/>
            <person name="Seufert S."/>
            <person name="Schumacher M."/>
            <person name="Overmann J."/>
            <person name="Neumann-Schaal M."/>
            <person name="Petersen J."/>
        </authorList>
    </citation>
    <scope>NUCLEOTIDE SEQUENCE [LARGE SCALE GENOMIC DNA]</scope>
    <source>
        <strain evidence="2">PCC 7102</strain>
    </source>
</reference>
<name>A0A3S1CH58_9CYAN</name>
<evidence type="ECO:0000313" key="2">
    <source>
        <dbReference type="EMBL" id="RUT02549.1"/>
    </source>
</evidence>
<keyword evidence="3" id="KW-1185">Reference proteome</keyword>
<organism evidence="2 3">
    <name type="scientific">Dulcicalothrix desertica PCC 7102</name>
    <dbReference type="NCBI Taxonomy" id="232991"/>
    <lineage>
        <taxon>Bacteria</taxon>
        <taxon>Bacillati</taxon>
        <taxon>Cyanobacteriota</taxon>
        <taxon>Cyanophyceae</taxon>
        <taxon>Nostocales</taxon>
        <taxon>Calotrichaceae</taxon>
        <taxon>Dulcicalothrix</taxon>
    </lineage>
</organism>
<evidence type="ECO:0000313" key="3">
    <source>
        <dbReference type="Proteomes" id="UP000271624"/>
    </source>
</evidence>
<protein>
    <recommendedName>
        <fullName evidence="4">Lipoprotein</fullName>
    </recommendedName>
</protein>
<dbReference type="RefSeq" id="WP_127084247.1">
    <property type="nucleotide sequence ID" value="NZ_RSCL01000016.1"/>
</dbReference>
<keyword evidence="1" id="KW-0732">Signal</keyword>
<accession>A0A3S1CH58</accession>
<dbReference type="AlphaFoldDB" id="A0A3S1CH58"/>
<feature type="signal peptide" evidence="1">
    <location>
        <begin position="1"/>
        <end position="24"/>
    </location>
</feature>
<comment type="caution">
    <text evidence="2">The sequence shown here is derived from an EMBL/GenBank/DDBJ whole genome shotgun (WGS) entry which is preliminary data.</text>
</comment>
<reference evidence="2" key="1">
    <citation type="submission" date="2018-12" db="EMBL/GenBank/DDBJ databases">
        <authorList>
            <person name="Will S."/>
            <person name="Neumann-Schaal M."/>
            <person name="Henke P."/>
        </authorList>
    </citation>
    <scope>NUCLEOTIDE SEQUENCE</scope>
    <source>
        <strain evidence="2">PCC 7102</strain>
    </source>
</reference>
<sequence length="224" mass="24367">MFLNSKIAIATLSLLAITSISGFAANAILPQKKQPVITAQASKVTKNTIIPGKQVGAITRKTKRADLVKLFGASKLKDETTRFFGGEAEFPGTVINLGKDRGLTVLWKDKTRTQVRGVMVYDSQWKTPEGIGVGTTVSQLQQKIGKFKMSGLGWDYGGIPQLQGTKIANYQAKLVLRMSVDEKLAQKYEKESLAISGDGVTLSSSNPSLNRLGVNVRQMIVFFD</sequence>
<evidence type="ECO:0000256" key="1">
    <source>
        <dbReference type="SAM" id="SignalP"/>
    </source>
</evidence>
<dbReference type="OrthoDB" id="1144014at2"/>
<gene>
    <name evidence="2" type="ORF">DSM106972_060270</name>
</gene>
<dbReference type="Proteomes" id="UP000271624">
    <property type="component" value="Unassembled WGS sequence"/>
</dbReference>